<dbReference type="NCBIfam" id="TIGR00750">
    <property type="entry name" value="lao"/>
    <property type="match status" value="1"/>
</dbReference>
<evidence type="ECO:0000313" key="6">
    <source>
        <dbReference type="EMBL" id="TCS82082.1"/>
    </source>
</evidence>
<keyword evidence="3" id="KW-0378">Hydrolase</keyword>
<proteinExistence type="inferred from homology"/>
<evidence type="ECO:0000256" key="4">
    <source>
        <dbReference type="ARBA" id="ARBA00023134"/>
    </source>
</evidence>
<dbReference type="PANTHER" id="PTHR43087">
    <property type="entry name" value="LYSINE/ARGININE/ORNITHINE TRANSPORT SYSTEM KINASE"/>
    <property type="match status" value="1"/>
</dbReference>
<evidence type="ECO:0000256" key="3">
    <source>
        <dbReference type="ARBA" id="ARBA00022801"/>
    </source>
</evidence>
<name>A0A4V2USM9_9BACI</name>
<dbReference type="OrthoDB" id="9778292at2"/>
<keyword evidence="5" id="KW-0143">Chaperone</keyword>
<evidence type="ECO:0000256" key="5">
    <source>
        <dbReference type="ARBA" id="ARBA00023186"/>
    </source>
</evidence>
<sequence>MERLIQKIIQGDKRSVAKAITIIENDLQEKYDLLQHLYLHKRRAHVIGITGAPGAGKSTLVDRLIQEIRGEGLKIAIIAIDPSSPFSGGALLGDRVRMQKHATDSGVFIRSMGSRGTLGGLAKATKETVRILDMMGNDLIVIETVGVGQSELEIMNVADSTVVVLNPGAGDSIQAFKAGLMEIADIFVINKSDLPGTQKLYHEIELLIETTKQKAEWKPPIVKTISTEHQGIIELWTSLQNHFSFIKEKGILDRQRREDLAKEFEEILHQFFQHQIEQWKKQDTYHVIMDQIYHQKLNLIDVAKQTYQQLINEKNE</sequence>
<comment type="similarity">
    <text evidence="1">Belongs to the SIMIBI class G3E GTPase family. ArgK/MeaB subfamily.</text>
</comment>
<keyword evidence="2" id="KW-0547">Nucleotide-binding</keyword>
<dbReference type="SUPFAM" id="SSF52540">
    <property type="entry name" value="P-loop containing nucleoside triphosphate hydrolases"/>
    <property type="match status" value="1"/>
</dbReference>
<dbReference type="Pfam" id="PF03308">
    <property type="entry name" value="MeaB"/>
    <property type="match status" value="1"/>
</dbReference>
<reference evidence="6 7" key="1">
    <citation type="submission" date="2019-03" db="EMBL/GenBank/DDBJ databases">
        <title>Genomic Encyclopedia of Type Strains, Phase IV (KMG-IV): sequencing the most valuable type-strain genomes for metagenomic binning, comparative biology and taxonomic classification.</title>
        <authorList>
            <person name="Goeker M."/>
        </authorList>
    </citation>
    <scope>NUCLEOTIDE SEQUENCE [LARGE SCALE GENOMIC DNA]</scope>
    <source>
        <strain evidence="6 7">DSM 23802</strain>
    </source>
</reference>
<dbReference type="RefSeq" id="WP_132768903.1">
    <property type="nucleotide sequence ID" value="NZ_SMAB01000010.1"/>
</dbReference>
<dbReference type="GO" id="GO:0005525">
    <property type="term" value="F:GTP binding"/>
    <property type="evidence" value="ECO:0007669"/>
    <property type="project" value="UniProtKB-KW"/>
</dbReference>
<evidence type="ECO:0000256" key="1">
    <source>
        <dbReference type="ARBA" id="ARBA00009625"/>
    </source>
</evidence>
<dbReference type="Gene3D" id="3.40.50.300">
    <property type="entry name" value="P-loop containing nucleotide triphosphate hydrolases"/>
    <property type="match status" value="1"/>
</dbReference>
<keyword evidence="7" id="KW-1185">Reference proteome</keyword>
<dbReference type="CDD" id="cd03114">
    <property type="entry name" value="MMAA-like"/>
    <property type="match status" value="1"/>
</dbReference>
<evidence type="ECO:0000256" key="2">
    <source>
        <dbReference type="ARBA" id="ARBA00022741"/>
    </source>
</evidence>
<protein>
    <submittedName>
        <fullName evidence="6">LAO/AO transport system kinase</fullName>
    </submittedName>
</protein>
<dbReference type="Proteomes" id="UP000295788">
    <property type="component" value="Unassembled WGS sequence"/>
</dbReference>
<keyword evidence="4" id="KW-0342">GTP-binding</keyword>
<organism evidence="6 7">
    <name type="scientific">Tepidibacillus fermentans</name>
    <dbReference type="NCBI Taxonomy" id="1281767"/>
    <lineage>
        <taxon>Bacteria</taxon>
        <taxon>Bacillati</taxon>
        <taxon>Bacillota</taxon>
        <taxon>Bacilli</taxon>
        <taxon>Bacillales</taxon>
        <taxon>Bacillaceae</taxon>
        <taxon>Tepidibacillus</taxon>
    </lineage>
</organism>
<evidence type="ECO:0000313" key="7">
    <source>
        <dbReference type="Proteomes" id="UP000295788"/>
    </source>
</evidence>
<dbReference type="InterPro" id="IPR005129">
    <property type="entry name" value="GTPase_ArgK"/>
</dbReference>
<keyword evidence="6" id="KW-0808">Transferase</keyword>
<gene>
    <name evidence="6" type="ORF">EDD72_11015</name>
</gene>
<comment type="caution">
    <text evidence="6">The sequence shown here is derived from an EMBL/GenBank/DDBJ whole genome shotgun (WGS) entry which is preliminary data.</text>
</comment>
<keyword evidence="6" id="KW-0418">Kinase</keyword>
<dbReference type="GO" id="GO:0003924">
    <property type="term" value="F:GTPase activity"/>
    <property type="evidence" value="ECO:0007669"/>
    <property type="project" value="InterPro"/>
</dbReference>
<dbReference type="EMBL" id="SMAB01000010">
    <property type="protein sequence ID" value="TCS82082.1"/>
    <property type="molecule type" value="Genomic_DNA"/>
</dbReference>
<dbReference type="PANTHER" id="PTHR43087:SF1">
    <property type="entry name" value="LAO_AO TRANSPORT SYSTEM ATPASE"/>
    <property type="match status" value="1"/>
</dbReference>
<dbReference type="GO" id="GO:0016301">
    <property type="term" value="F:kinase activity"/>
    <property type="evidence" value="ECO:0007669"/>
    <property type="project" value="UniProtKB-KW"/>
</dbReference>
<dbReference type="AlphaFoldDB" id="A0A4V2USM9"/>
<dbReference type="InterPro" id="IPR027417">
    <property type="entry name" value="P-loop_NTPase"/>
</dbReference>
<dbReference type="InterPro" id="IPR052040">
    <property type="entry name" value="GTPase/Isobutyryl-CoA_mutase"/>
</dbReference>
<accession>A0A4V2USM9</accession>